<dbReference type="Gramene" id="GBG70936">
    <property type="protein sequence ID" value="GBG70936"/>
    <property type="gene ID" value="CBR_g8237"/>
</dbReference>
<sequence length="70" mass="7855">MWWSQRFCSCGGPGVSVDVVVPALLLMWWCRRFCWCGGSDVSAVFYSSRWRFLSALLSVAHVVVPASLPM</sequence>
<reference evidence="2 3" key="1">
    <citation type="journal article" date="2018" name="Cell">
        <title>The Chara Genome: Secondary Complexity and Implications for Plant Terrestrialization.</title>
        <authorList>
            <person name="Nishiyama T."/>
            <person name="Sakayama H."/>
            <person name="Vries J.D."/>
            <person name="Buschmann H."/>
            <person name="Saint-Marcoux D."/>
            <person name="Ullrich K.K."/>
            <person name="Haas F.B."/>
            <person name="Vanderstraeten L."/>
            <person name="Becker D."/>
            <person name="Lang D."/>
            <person name="Vosolsobe S."/>
            <person name="Rombauts S."/>
            <person name="Wilhelmsson P.K.I."/>
            <person name="Janitza P."/>
            <person name="Kern R."/>
            <person name="Heyl A."/>
            <person name="Rumpler F."/>
            <person name="Villalobos L.I.A.C."/>
            <person name="Clay J.M."/>
            <person name="Skokan R."/>
            <person name="Toyoda A."/>
            <person name="Suzuki Y."/>
            <person name="Kagoshima H."/>
            <person name="Schijlen E."/>
            <person name="Tajeshwar N."/>
            <person name="Catarino B."/>
            <person name="Hetherington A.J."/>
            <person name="Saltykova A."/>
            <person name="Bonnot C."/>
            <person name="Breuninger H."/>
            <person name="Symeonidi A."/>
            <person name="Radhakrishnan G.V."/>
            <person name="Van Nieuwerburgh F."/>
            <person name="Deforce D."/>
            <person name="Chang C."/>
            <person name="Karol K.G."/>
            <person name="Hedrich R."/>
            <person name="Ulvskov P."/>
            <person name="Glockner G."/>
            <person name="Delwiche C.F."/>
            <person name="Petrasek J."/>
            <person name="Van de Peer Y."/>
            <person name="Friml J."/>
            <person name="Beilby M."/>
            <person name="Dolan L."/>
            <person name="Kohara Y."/>
            <person name="Sugano S."/>
            <person name="Fujiyama A."/>
            <person name="Delaux P.-M."/>
            <person name="Quint M."/>
            <person name="TheiBen G."/>
            <person name="Hagemann M."/>
            <person name="Harholt J."/>
            <person name="Dunand C."/>
            <person name="Zachgo S."/>
            <person name="Langdale J."/>
            <person name="Maumus F."/>
            <person name="Straeten D.V.D."/>
            <person name="Gould S.B."/>
            <person name="Rensing S.A."/>
        </authorList>
    </citation>
    <scope>NUCLEOTIDE SEQUENCE [LARGE SCALE GENOMIC DNA]</scope>
    <source>
        <strain evidence="2 3">S276</strain>
    </source>
</reference>
<organism evidence="2 3">
    <name type="scientific">Chara braunii</name>
    <name type="common">Braun's stonewort</name>
    <dbReference type="NCBI Taxonomy" id="69332"/>
    <lineage>
        <taxon>Eukaryota</taxon>
        <taxon>Viridiplantae</taxon>
        <taxon>Streptophyta</taxon>
        <taxon>Charophyceae</taxon>
        <taxon>Charales</taxon>
        <taxon>Characeae</taxon>
        <taxon>Chara</taxon>
    </lineage>
</organism>
<evidence type="ECO:0000313" key="2">
    <source>
        <dbReference type="EMBL" id="GBG70936.1"/>
    </source>
</evidence>
<keyword evidence="1" id="KW-0812">Transmembrane</keyword>
<keyword evidence="3" id="KW-1185">Reference proteome</keyword>
<evidence type="ECO:0000313" key="3">
    <source>
        <dbReference type="Proteomes" id="UP000265515"/>
    </source>
</evidence>
<keyword evidence="1" id="KW-1133">Transmembrane helix</keyword>
<feature type="transmembrane region" description="Helical" evidence="1">
    <location>
        <begin position="12"/>
        <end position="30"/>
    </location>
</feature>
<accession>A0A388KLK8</accession>
<dbReference type="AlphaFoldDB" id="A0A388KLK8"/>
<comment type="caution">
    <text evidence="2">The sequence shown here is derived from an EMBL/GenBank/DDBJ whole genome shotgun (WGS) entry which is preliminary data.</text>
</comment>
<name>A0A388KLK8_CHABU</name>
<dbReference type="Proteomes" id="UP000265515">
    <property type="component" value="Unassembled WGS sequence"/>
</dbReference>
<keyword evidence="1" id="KW-0472">Membrane</keyword>
<dbReference type="EMBL" id="BFEA01000138">
    <property type="protein sequence ID" value="GBG70936.1"/>
    <property type="molecule type" value="Genomic_DNA"/>
</dbReference>
<evidence type="ECO:0000256" key="1">
    <source>
        <dbReference type="SAM" id="Phobius"/>
    </source>
</evidence>
<protein>
    <submittedName>
        <fullName evidence="2">Uncharacterized protein</fullName>
    </submittedName>
</protein>
<proteinExistence type="predicted"/>
<gene>
    <name evidence="2" type="ORF">CBR_g8237</name>
</gene>